<evidence type="ECO:0000313" key="1">
    <source>
        <dbReference type="EMBL" id="WAC00838.1"/>
    </source>
</evidence>
<dbReference type="AlphaFoldDB" id="A0A9E8MSW4"/>
<organism evidence="1 2">
    <name type="scientific">Lacinutrix neustonica</name>
    <dbReference type="NCBI Taxonomy" id="2980107"/>
    <lineage>
        <taxon>Bacteria</taxon>
        <taxon>Pseudomonadati</taxon>
        <taxon>Bacteroidota</taxon>
        <taxon>Flavobacteriia</taxon>
        <taxon>Flavobacteriales</taxon>
        <taxon>Flavobacteriaceae</taxon>
        <taxon>Lacinutrix</taxon>
    </lineage>
</organism>
<dbReference type="RefSeq" id="WP_267675386.1">
    <property type="nucleotide sequence ID" value="NZ_CP113088.1"/>
</dbReference>
<accession>A0A9E8MSW4</accession>
<reference evidence="1" key="1">
    <citation type="submission" date="2022-11" db="EMBL/GenBank/DDBJ databases">
        <title>Lacinutrix neustonica HL-RS19T sp. nov., isolated from the surface microlayer sample of brackish Lake Shihwa.</title>
        <authorList>
            <person name="Choi J.Y."/>
            <person name="Hwang C.Y."/>
        </authorList>
    </citation>
    <scope>NUCLEOTIDE SEQUENCE</scope>
    <source>
        <strain evidence="1">HL-RS19</strain>
    </source>
</reference>
<gene>
    <name evidence="1" type="ORF">N7U66_11255</name>
</gene>
<dbReference type="KEGG" id="lnu:N7U66_11255"/>
<proteinExistence type="predicted"/>
<dbReference type="EMBL" id="CP113088">
    <property type="protein sequence ID" value="WAC00838.1"/>
    <property type="molecule type" value="Genomic_DNA"/>
</dbReference>
<name>A0A9E8MSW4_9FLAO</name>
<evidence type="ECO:0000313" key="2">
    <source>
        <dbReference type="Proteomes" id="UP001164705"/>
    </source>
</evidence>
<evidence type="ECO:0008006" key="3">
    <source>
        <dbReference type="Google" id="ProtNLM"/>
    </source>
</evidence>
<sequence>MNKFVFVIFLSLSLPCQAQKVIEQSIENTAIKTVVIIDDAIFKIKIATTPRNKGIQLESKIDGEYAKDIILLTEMKNDTLFISSMFQPFFESKNDKLSAHKIVSVELVLVLPENLSVYAKSAIASAKIKGRYKRLTLEFAQGNTTIKNFIGEAIVNSVNGDIAIESNYALVKTSSKTGVVKEEPLNSGIHHITLNTINGNISVTKTKK</sequence>
<keyword evidence="2" id="KW-1185">Reference proteome</keyword>
<dbReference type="Proteomes" id="UP001164705">
    <property type="component" value="Chromosome"/>
</dbReference>
<protein>
    <recommendedName>
        <fullName evidence="3">Adhesin domain-containing protein</fullName>
    </recommendedName>
</protein>